<evidence type="ECO:0000313" key="2">
    <source>
        <dbReference type="EMBL" id="MEW9624738.1"/>
    </source>
</evidence>
<dbReference type="PROSITE" id="PS51257">
    <property type="entry name" value="PROKAR_LIPOPROTEIN"/>
    <property type="match status" value="1"/>
</dbReference>
<dbReference type="EMBL" id="JBFOHL010000009">
    <property type="protein sequence ID" value="MEW9624738.1"/>
    <property type="molecule type" value="Genomic_DNA"/>
</dbReference>
<reference evidence="2 3" key="1">
    <citation type="submission" date="2024-06" db="EMBL/GenBank/DDBJ databases">
        <authorList>
            <person name="Woo H."/>
        </authorList>
    </citation>
    <scope>NUCLEOTIDE SEQUENCE [LARGE SCALE GENOMIC DNA]</scope>
    <source>
        <strain evidence="2 3">S2-g</strain>
    </source>
</reference>
<keyword evidence="3" id="KW-1185">Reference proteome</keyword>
<organism evidence="2 3">
    <name type="scientific">Rhodanobacter geophilus</name>
    <dbReference type="NCBI Taxonomy" id="3162488"/>
    <lineage>
        <taxon>Bacteria</taxon>
        <taxon>Pseudomonadati</taxon>
        <taxon>Pseudomonadota</taxon>
        <taxon>Gammaproteobacteria</taxon>
        <taxon>Lysobacterales</taxon>
        <taxon>Rhodanobacteraceae</taxon>
        <taxon>Rhodanobacter</taxon>
    </lineage>
</organism>
<proteinExistence type="predicted"/>
<gene>
    <name evidence="2" type="ORF">ABQJ56_10925</name>
</gene>
<dbReference type="RefSeq" id="WP_367845046.1">
    <property type="nucleotide sequence ID" value="NZ_JBFOHL010000009.1"/>
</dbReference>
<evidence type="ECO:0000313" key="3">
    <source>
        <dbReference type="Proteomes" id="UP001556170"/>
    </source>
</evidence>
<feature type="signal peptide" evidence="1">
    <location>
        <begin position="1"/>
        <end position="18"/>
    </location>
</feature>
<comment type="caution">
    <text evidence="2">The sequence shown here is derived from an EMBL/GenBank/DDBJ whole genome shotgun (WGS) entry which is preliminary data.</text>
</comment>
<name>A0ABV3QQ49_9GAMM</name>
<sequence length="174" mass="17704">MKATVRPLLAAALACTLAACQIPDTTMENGAIKLYGDVVVLHVDGAPEADIASDGGFTVDDKPVAITPADRALLVQYNRSVRNVRKTGMAMGKAGIETAAKAIAAKASSTPDRADAAAKAGAGQLQDLSLGICKDTAAIKAAQDQLATQLAAFKPYASIVSAASVTDCEDDAKS</sequence>
<accession>A0ABV3QQ49</accession>
<protein>
    <recommendedName>
        <fullName evidence="4">Lipoprotein</fullName>
    </recommendedName>
</protein>
<evidence type="ECO:0008006" key="4">
    <source>
        <dbReference type="Google" id="ProtNLM"/>
    </source>
</evidence>
<dbReference type="Proteomes" id="UP001556170">
    <property type="component" value="Unassembled WGS sequence"/>
</dbReference>
<evidence type="ECO:0000256" key="1">
    <source>
        <dbReference type="SAM" id="SignalP"/>
    </source>
</evidence>
<keyword evidence="1" id="KW-0732">Signal</keyword>
<feature type="chain" id="PRO_5047065577" description="Lipoprotein" evidence="1">
    <location>
        <begin position="19"/>
        <end position="174"/>
    </location>
</feature>